<feature type="transmembrane region" description="Helical" evidence="1">
    <location>
        <begin position="20"/>
        <end position="39"/>
    </location>
</feature>
<keyword evidence="1" id="KW-0472">Membrane</keyword>
<name>S3T049_9GAMM</name>
<comment type="caution">
    <text evidence="2">The sequence shown here is derived from an EMBL/GenBank/DDBJ whole genome shotgun (WGS) entry which is preliminary data.</text>
</comment>
<feature type="transmembrane region" description="Helical" evidence="1">
    <location>
        <begin position="136"/>
        <end position="159"/>
    </location>
</feature>
<dbReference type="EMBL" id="ATGK01000019">
    <property type="protein sequence ID" value="EPG34876.1"/>
    <property type="molecule type" value="Genomic_DNA"/>
</dbReference>
<dbReference type="HOGENOM" id="CLU_1544330_0_0_6"/>
<evidence type="ECO:0000313" key="2">
    <source>
        <dbReference type="EMBL" id="EPG34876.1"/>
    </source>
</evidence>
<gene>
    <name evidence="2" type="ORF">F907_03348</name>
</gene>
<dbReference type="RefSeq" id="WP_016651006.1">
    <property type="nucleotide sequence ID" value="NZ_KE340375.1"/>
</dbReference>
<dbReference type="AlphaFoldDB" id="S3T049"/>
<evidence type="ECO:0000313" key="3">
    <source>
        <dbReference type="Proteomes" id="UP000014559"/>
    </source>
</evidence>
<reference evidence="2 3" key="1">
    <citation type="submission" date="2013-06" db="EMBL/GenBank/DDBJ databases">
        <title>The Genome Sequence of Acinetobacter sp. NIPH 2036.</title>
        <authorList>
            <consortium name="The Broad Institute Genome Sequencing Platform"/>
            <consortium name="The Broad Institute Genome Sequencing Center for Infectious Disease"/>
            <person name="Cerqueira G."/>
            <person name="Feldgarden M."/>
            <person name="Courvalin P."/>
            <person name="Perichon B."/>
            <person name="Grillot-Courvalin C."/>
            <person name="Clermont D."/>
            <person name="Rocha E."/>
            <person name="Yoon E.-J."/>
            <person name="Nemec A."/>
            <person name="Young S.K."/>
            <person name="Zeng Q."/>
            <person name="Gargeya S."/>
            <person name="Fitzgerald M."/>
            <person name="Abouelleil A."/>
            <person name="Alvarado L."/>
            <person name="Berlin A.M."/>
            <person name="Chapman S.B."/>
            <person name="Dewar J."/>
            <person name="Goldberg J."/>
            <person name="Griggs A."/>
            <person name="Gujja S."/>
            <person name="Hansen M."/>
            <person name="Howarth C."/>
            <person name="Imamovic A."/>
            <person name="Larimer J."/>
            <person name="McCowan C."/>
            <person name="Murphy C."/>
            <person name="Pearson M."/>
            <person name="Priest M."/>
            <person name="Roberts A."/>
            <person name="Saif S."/>
            <person name="Shea T."/>
            <person name="Sykes S."/>
            <person name="Wortman J."/>
            <person name="Nusbaum C."/>
            <person name="Birren B."/>
        </authorList>
    </citation>
    <scope>NUCLEOTIDE SEQUENCE [LARGE SCALE GENOMIC DNA]</scope>
    <source>
        <strain evidence="2 3">NIPH 2036</strain>
    </source>
</reference>
<feature type="transmembrane region" description="Helical" evidence="1">
    <location>
        <begin position="105"/>
        <end position="130"/>
    </location>
</feature>
<protein>
    <submittedName>
        <fullName evidence="2">Uncharacterized protein</fullName>
    </submittedName>
</protein>
<keyword evidence="1" id="KW-0812">Transmembrane</keyword>
<proteinExistence type="predicted"/>
<dbReference type="Proteomes" id="UP000014559">
    <property type="component" value="Unassembled WGS sequence"/>
</dbReference>
<organism evidence="2 3">
    <name type="scientific">Acinetobacter colistiniresistens</name>
    <dbReference type="NCBI Taxonomy" id="280145"/>
    <lineage>
        <taxon>Bacteria</taxon>
        <taxon>Pseudomonadati</taxon>
        <taxon>Pseudomonadota</taxon>
        <taxon>Gammaproteobacteria</taxon>
        <taxon>Moraxellales</taxon>
        <taxon>Moraxellaceae</taxon>
        <taxon>Acinetobacter</taxon>
    </lineage>
</organism>
<dbReference type="PATRIC" id="fig|1217696.3.peg.3290"/>
<keyword evidence="1" id="KW-1133">Transmembrane helix</keyword>
<dbReference type="GeneID" id="45419922"/>
<feature type="transmembrane region" description="Helical" evidence="1">
    <location>
        <begin position="62"/>
        <end position="84"/>
    </location>
</feature>
<evidence type="ECO:0000256" key="1">
    <source>
        <dbReference type="SAM" id="Phobius"/>
    </source>
</evidence>
<sequence length="173" mass="19421">MLPPKKYIKKATKQGVITTILLGVIPFSFALGLDIFAVVNNESHELINFNNMMSSLLPTNHTYINILVWLSGIYTIPLFFIVIIDKNFKRKIITPNWLKNFILNFEPALSTVFSFMFIASSTFFTLGVLLSFSNLGISYGLGFITLGFILFCIPTLALAGMLELKDSFFTTVN</sequence>
<accession>S3T049</accession>